<feature type="signal peptide" evidence="1">
    <location>
        <begin position="1"/>
        <end position="21"/>
    </location>
</feature>
<keyword evidence="1" id="KW-0732">Signal</keyword>
<dbReference type="InterPro" id="IPR001283">
    <property type="entry name" value="CRISP-related"/>
</dbReference>
<gene>
    <name evidence="3" type="ORF">LIER_22276</name>
</gene>
<evidence type="ECO:0000256" key="1">
    <source>
        <dbReference type="SAM" id="SignalP"/>
    </source>
</evidence>
<dbReference type="Proteomes" id="UP001454036">
    <property type="component" value="Unassembled WGS sequence"/>
</dbReference>
<keyword evidence="4" id="KW-1185">Reference proteome</keyword>
<dbReference type="Gene3D" id="3.40.33.10">
    <property type="entry name" value="CAP"/>
    <property type="match status" value="1"/>
</dbReference>
<evidence type="ECO:0000313" key="4">
    <source>
        <dbReference type="Proteomes" id="UP001454036"/>
    </source>
</evidence>
<dbReference type="AlphaFoldDB" id="A0AAV3QT83"/>
<sequence length="179" mass="19918">MTKFIPLLAIISLTIFCKVAGRRIPPTRSPAVAATPQASTIQDYLDAHNKARTEVKVPPMKWSNDLAKAASMQVRYQRDYKNCSFANLESSQYGGNQLWASGYKVTPQIVVESWVAEKKFYKYADNSCAPNHGCGVYTQIVWKDSTELGCAQGICTKNQSSLTICYYNPPGNFVGEKPY</sequence>
<dbReference type="InterPro" id="IPR014044">
    <property type="entry name" value="CAP_dom"/>
</dbReference>
<dbReference type="Pfam" id="PF00188">
    <property type="entry name" value="CAP"/>
    <property type="match status" value="1"/>
</dbReference>
<protein>
    <submittedName>
        <fullName evidence="3">Defense/immunity protein</fullName>
    </submittedName>
</protein>
<dbReference type="PRINTS" id="PR00837">
    <property type="entry name" value="V5TPXLIKE"/>
</dbReference>
<dbReference type="CDD" id="cd05381">
    <property type="entry name" value="CAP_PR-1"/>
    <property type="match status" value="1"/>
</dbReference>
<dbReference type="FunFam" id="3.40.33.10:FF:000004">
    <property type="entry name" value="CAP, cysteine-rich secretory protein, antigen 5"/>
    <property type="match status" value="1"/>
</dbReference>
<evidence type="ECO:0000313" key="3">
    <source>
        <dbReference type="EMBL" id="GAA0167317.1"/>
    </source>
</evidence>
<dbReference type="InterPro" id="IPR035940">
    <property type="entry name" value="CAP_sf"/>
</dbReference>
<dbReference type="SUPFAM" id="SSF55797">
    <property type="entry name" value="PR-1-like"/>
    <property type="match status" value="1"/>
</dbReference>
<dbReference type="SMART" id="SM00198">
    <property type="entry name" value="SCP"/>
    <property type="match status" value="1"/>
</dbReference>
<accession>A0AAV3QT83</accession>
<proteinExistence type="predicted"/>
<name>A0AAV3QT83_LITER</name>
<feature type="domain" description="SCP" evidence="2">
    <location>
        <begin position="39"/>
        <end position="175"/>
    </location>
</feature>
<dbReference type="PANTHER" id="PTHR10334">
    <property type="entry name" value="CYSTEINE-RICH SECRETORY PROTEIN-RELATED"/>
    <property type="match status" value="1"/>
</dbReference>
<reference evidence="3 4" key="1">
    <citation type="submission" date="2024-01" db="EMBL/GenBank/DDBJ databases">
        <title>The complete chloroplast genome sequence of Lithospermum erythrorhizon: insights into the phylogenetic relationship among Boraginaceae species and the maternal lineages of purple gromwells.</title>
        <authorList>
            <person name="Okada T."/>
            <person name="Watanabe K."/>
        </authorList>
    </citation>
    <scope>NUCLEOTIDE SEQUENCE [LARGE SCALE GENOMIC DNA]</scope>
</reference>
<organism evidence="3 4">
    <name type="scientific">Lithospermum erythrorhizon</name>
    <name type="common">Purple gromwell</name>
    <name type="synonym">Lithospermum officinale var. erythrorhizon</name>
    <dbReference type="NCBI Taxonomy" id="34254"/>
    <lineage>
        <taxon>Eukaryota</taxon>
        <taxon>Viridiplantae</taxon>
        <taxon>Streptophyta</taxon>
        <taxon>Embryophyta</taxon>
        <taxon>Tracheophyta</taxon>
        <taxon>Spermatophyta</taxon>
        <taxon>Magnoliopsida</taxon>
        <taxon>eudicotyledons</taxon>
        <taxon>Gunneridae</taxon>
        <taxon>Pentapetalae</taxon>
        <taxon>asterids</taxon>
        <taxon>lamiids</taxon>
        <taxon>Boraginales</taxon>
        <taxon>Boraginaceae</taxon>
        <taxon>Boraginoideae</taxon>
        <taxon>Lithospermeae</taxon>
        <taxon>Lithospermum</taxon>
    </lineage>
</organism>
<comment type="caution">
    <text evidence="3">The sequence shown here is derived from an EMBL/GenBank/DDBJ whole genome shotgun (WGS) entry which is preliminary data.</text>
</comment>
<feature type="chain" id="PRO_5043618416" evidence="1">
    <location>
        <begin position="22"/>
        <end position="179"/>
    </location>
</feature>
<dbReference type="EMBL" id="BAABME010006041">
    <property type="protein sequence ID" value="GAA0167317.1"/>
    <property type="molecule type" value="Genomic_DNA"/>
</dbReference>
<evidence type="ECO:0000259" key="2">
    <source>
        <dbReference type="SMART" id="SM00198"/>
    </source>
</evidence>